<keyword evidence="3" id="KW-1185">Reference proteome</keyword>
<feature type="domain" description="VOC" evidence="1">
    <location>
        <begin position="1"/>
        <end position="97"/>
    </location>
</feature>
<comment type="caution">
    <text evidence="2">The sequence shown here is derived from an EMBL/GenBank/DDBJ whole genome shotgun (WGS) entry which is preliminary data.</text>
</comment>
<dbReference type="PANTHER" id="PTHR33993:SF14">
    <property type="entry name" value="GB|AAF24581.1"/>
    <property type="match status" value="1"/>
</dbReference>
<feature type="domain" description="VOC" evidence="1">
    <location>
        <begin position="111"/>
        <end position="222"/>
    </location>
</feature>
<dbReference type="EMBL" id="RJKE01000001">
    <property type="protein sequence ID" value="ROO88682.1"/>
    <property type="molecule type" value="Genomic_DNA"/>
</dbReference>
<dbReference type="PROSITE" id="PS51819">
    <property type="entry name" value="VOC"/>
    <property type="match status" value="2"/>
</dbReference>
<gene>
    <name evidence="2" type="ORF">EDD29_6356</name>
</gene>
<dbReference type="InterPro" id="IPR037523">
    <property type="entry name" value="VOC_core"/>
</dbReference>
<dbReference type="InterPro" id="IPR004360">
    <property type="entry name" value="Glyas_Fos-R_dOase_dom"/>
</dbReference>
<proteinExistence type="predicted"/>
<accession>A0A3N1D566</accession>
<dbReference type="Pfam" id="PF00903">
    <property type="entry name" value="Glyoxalase"/>
    <property type="match status" value="1"/>
</dbReference>
<dbReference type="Proteomes" id="UP000272400">
    <property type="component" value="Unassembled WGS sequence"/>
</dbReference>
<sequence>MRFYGALFEWRLEYDEKTGYGRFLRGGATVAGLWPEPTSAGAAGWTVLFHVEDAEATAGLVRDAGGHVVVEPRAVDVLGTLAGCLDPEGVFFMLWQPGTEGCVELTGVPGTWAWTELFTRDLEGAEAFYSRVFGWGRLREGPRVRWTAGDRVVAGMRTIRPEIPPEALAAWLPHFAVTDVQATVDRALALGAVYVAEYEDAIYGRAVSISDPQDGQFVLIAPPSPGVPS</sequence>
<dbReference type="Gene3D" id="3.10.180.10">
    <property type="entry name" value="2,3-Dihydroxybiphenyl 1,2-Dioxygenase, domain 1"/>
    <property type="match status" value="2"/>
</dbReference>
<protein>
    <recommendedName>
        <fullName evidence="1">VOC domain-containing protein</fullName>
    </recommendedName>
</protein>
<dbReference type="InterPro" id="IPR052164">
    <property type="entry name" value="Anthracycline_SecMetBiosynth"/>
</dbReference>
<reference evidence="2 3" key="1">
    <citation type="submission" date="2018-11" db="EMBL/GenBank/DDBJ databases">
        <title>Sequencing the genomes of 1000 actinobacteria strains.</title>
        <authorList>
            <person name="Klenk H.-P."/>
        </authorList>
    </citation>
    <scope>NUCLEOTIDE SEQUENCE [LARGE SCALE GENOMIC DNA]</scope>
    <source>
        <strain evidence="2 3">DSM 44254</strain>
    </source>
</reference>
<evidence type="ECO:0000259" key="1">
    <source>
        <dbReference type="PROSITE" id="PS51819"/>
    </source>
</evidence>
<dbReference type="SUPFAM" id="SSF54593">
    <property type="entry name" value="Glyoxalase/Bleomycin resistance protein/Dihydroxybiphenyl dioxygenase"/>
    <property type="match status" value="2"/>
</dbReference>
<dbReference type="InterPro" id="IPR029068">
    <property type="entry name" value="Glyas_Bleomycin-R_OHBP_Dase"/>
</dbReference>
<dbReference type="AlphaFoldDB" id="A0A3N1D566"/>
<organism evidence="2 3">
    <name type="scientific">Actinocorallia herbida</name>
    <dbReference type="NCBI Taxonomy" id="58109"/>
    <lineage>
        <taxon>Bacteria</taxon>
        <taxon>Bacillati</taxon>
        <taxon>Actinomycetota</taxon>
        <taxon>Actinomycetes</taxon>
        <taxon>Streptosporangiales</taxon>
        <taxon>Thermomonosporaceae</taxon>
        <taxon>Actinocorallia</taxon>
    </lineage>
</organism>
<evidence type="ECO:0000313" key="3">
    <source>
        <dbReference type="Proteomes" id="UP000272400"/>
    </source>
</evidence>
<name>A0A3N1D566_9ACTN</name>
<dbReference type="PANTHER" id="PTHR33993">
    <property type="entry name" value="GLYOXALASE-RELATED"/>
    <property type="match status" value="1"/>
</dbReference>
<evidence type="ECO:0000313" key="2">
    <source>
        <dbReference type="EMBL" id="ROO88682.1"/>
    </source>
</evidence>